<proteinExistence type="predicted"/>
<dbReference type="EMBL" id="QUSF01000058">
    <property type="protein sequence ID" value="RLV97435.1"/>
    <property type="molecule type" value="Genomic_DNA"/>
</dbReference>
<name>A0A3L8S595_CHLGU</name>
<evidence type="ECO:0000256" key="1">
    <source>
        <dbReference type="SAM" id="MobiDB-lite"/>
    </source>
</evidence>
<evidence type="ECO:0000313" key="2">
    <source>
        <dbReference type="EMBL" id="RLV97435.1"/>
    </source>
</evidence>
<protein>
    <submittedName>
        <fullName evidence="2">Uncharacterized protein</fullName>
    </submittedName>
</protein>
<evidence type="ECO:0000313" key="3">
    <source>
        <dbReference type="Proteomes" id="UP000276834"/>
    </source>
</evidence>
<sequence>MDEAQQRPRSCARAGTRLCGLFAKGPARHCSAERIASTSSLASFCQDCLEGGKLAEGSSCPRSSTCPQKQEGGQ</sequence>
<organism evidence="2 3">
    <name type="scientific">Chloebia gouldiae</name>
    <name type="common">Gouldian finch</name>
    <name type="synonym">Erythrura gouldiae</name>
    <dbReference type="NCBI Taxonomy" id="44316"/>
    <lineage>
        <taxon>Eukaryota</taxon>
        <taxon>Metazoa</taxon>
        <taxon>Chordata</taxon>
        <taxon>Craniata</taxon>
        <taxon>Vertebrata</taxon>
        <taxon>Euteleostomi</taxon>
        <taxon>Archelosauria</taxon>
        <taxon>Archosauria</taxon>
        <taxon>Dinosauria</taxon>
        <taxon>Saurischia</taxon>
        <taxon>Theropoda</taxon>
        <taxon>Coelurosauria</taxon>
        <taxon>Aves</taxon>
        <taxon>Neognathae</taxon>
        <taxon>Neoaves</taxon>
        <taxon>Telluraves</taxon>
        <taxon>Australaves</taxon>
        <taxon>Passeriformes</taxon>
        <taxon>Passeroidea</taxon>
        <taxon>Passeridae</taxon>
        <taxon>Chloebia</taxon>
    </lineage>
</organism>
<comment type="caution">
    <text evidence="2">The sequence shown here is derived from an EMBL/GenBank/DDBJ whole genome shotgun (WGS) entry which is preliminary data.</text>
</comment>
<gene>
    <name evidence="2" type="ORF">DV515_00011817</name>
</gene>
<dbReference type="Proteomes" id="UP000276834">
    <property type="component" value="Unassembled WGS sequence"/>
</dbReference>
<feature type="region of interest" description="Disordered" evidence="1">
    <location>
        <begin position="55"/>
        <end position="74"/>
    </location>
</feature>
<accession>A0A3L8S595</accession>
<reference evidence="2 3" key="1">
    <citation type="journal article" date="2018" name="Proc. R. Soc. B">
        <title>A non-coding region near Follistatin controls head colour polymorphism in the Gouldian finch.</title>
        <authorList>
            <person name="Toomey M.B."/>
            <person name="Marques C.I."/>
            <person name="Andrade P."/>
            <person name="Araujo P.M."/>
            <person name="Sabatino S."/>
            <person name="Gazda M.A."/>
            <person name="Afonso S."/>
            <person name="Lopes R.J."/>
            <person name="Corbo J.C."/>
            <person name="Carneiro M."/>
        </authorList>
    </citation>
    <scope>NUCLEOTIDE SEQUENCE [LARGE SCALE GENOMIC DNA]</scope>
    <source>
        <strain evidence="2">Red01</strain>
        <tissue evidence="2">Muscle</tissue>
    </source>
</reference>
<dbReference type="AlphaFoldDB" id="A0A3L8S595"/>
<keyword evidence="3" id="KW-1185">Reference proteome</keyword>